<dbReference type="EMBL" id="PKUS01000008">
    <property type="protein sequence ID" value="PLW69216.1"/>
    <property type="molecule type" value="Genomic_DNA"/>
</dbReference>
<feature type="transmembrane region" description="Helical" evidence="6">
    <location>
        <begin position="252"/>
        <end position="268"/>
    </location>
</feature>
<evidence type="ECO:0000256" key="3">
    <source>
        <dbReference type="ARBA" id="ARBA00022692"/>
    </source>
</evidence>
<evidence type="ECO:0000313" key="9">
    <source>
        <dbReference type="EMBL" id="PLW69216.1"/>
    </source>
</evidence>
<evidence type="ECO:0000313" key="10">
    <source>
        <dbReference type="Proteomes" id="UP000235005"/>
    </source>
</evidence>
<comment type="caution">
    <text evidence="9">The sequence shown here is derived from an EMBL/GenBank/DDBJ whole genome shotgun (WGS) entry which is preliminary data.</text>
</comment>
<evidence type="ECO:0000256" key="4">
    <source>
        <dbReference type="ARBA" id="ARBA00022989"/>
    </source>
</evidence>
<feature type="transmembrane region" description="Helical" evidence="6">
    <location>
        <begin position="132"/>
        <end position="153"/>
    </location>
</feature>
<dbReference type="AlphaFoldDB" id="A0A2N5X3Y7"/>
<dbReference type="GO" id="GO:0005886">
    <property type="term" value="C:plasma membrane"/>
    <property type="evidence" value="ECO:0007669"/>
    <property type="project" value="UniProtKB-SubCell"/>
</dbReference>
<gene>
    <name evidence="9" type="ORF">C0039_09135</name>
</gene>
<dbReference type="Pfam" id="PF23357">
    <property type="entry name" value="DUF7088"/>
    <property type="match status" value="1"/>
</dbReference>
<feature type="transmembrane region" description="Helical" evidence="6">
    <location>
        <begin position="91"/>
        <end position="112"/>
    </location>
</feature>
<dbReference type="Pfam" id="PF12679">
    <property type="entry name" value="ABC2_membrane_2"/>
    <property type="match status" value="1"/>
</dbReference>
<dbReference type="RefSeq" id="WP_101517894.1">
    <property type="nucleotide sequence ID" value="NZ_PKUS01000008.1"/>
</dbReference>
<feature type="domain" description="ABC-type uncharacterised transport system" evidence="7">
    <location>
        <begin position="590"/>
        <end position="872"/>
    </location>
</feature>
<dbReference type="OrthoDB" id="9794512at2"/>
<reference evidence="9 10" key="1">
    <citation type="submission" date="2018-01" db="EMBL/GenBank/DDBJ databases">
        <title>The draft genome sequence of Halioglobus lutimaris HF004.</title>
        <authorList>
            <person name="Du Z.-J."/>
            <person name="Shi M.-J."/>
        </authorList>
    </citation>
    <scope>NUCLEOTIDE SEQUENCE [LARGE SCALE GENOMIC DNA]</scope>
    <source>
        <strain evidence="9 10">HF004</strain>
    </source>
</reference>
<feature type="transmembrane region" description="Helical" evidence="6">
    <location>
        <begin position="52"/>
        <end position="70"/>
    </location>
</feature>
<name>A0A2N5X3Y7_9GAMM</name>
<comment type="subcellular location">
    <subcellularLocation>
        <location evidence="1">Cell membrane</location>
        <topology evidence="1">Multi-pass membrane protein</topology>
    </subcellularLocation>
</comment>
<feature type="domain" description="DUF7088" evidence="8">
    <location>
        <begin position="281"/>
        <end position="384"/>
    </location>
</feature>
<organism evidence="9 10">
    <name type="scientific">Pseudohalioglobus lutimaris</name>
    <dbReference type="NCBI Taxonomy" id="1737061"/>
    <lineage>
        <taxon>Bacteria</taxon>
        <taxon>Pseudomonadati</taxon>
        <taxon>Pseudomonadota</taxon>
        <taxon>Gammaproteobacteria</taxon>
        <taxon>Cellvibrionales</taxon>
        <taxon>Halieaceae</taxon>
        <taxon>Pseudohalioglobus</taxon>
    </lineage>
</organism>
<proteinExistence type="predicted"/>
<accession>A0A2N5X3Y7</accession>
<feature type="transmembrane region" description="Helical" evidence="6">
    <location>
        <begin position="215"/>
        <end position="231"/>
    </location>
</feature>
<dbReference type="Pfam" id="PF09822">
    <property type="entry name" value="ABC_transp_aux"/>
    <property type="match status" value="1"/>
</dbReference>
<dbReference type="InterPro" id="IPR019196">
    <property type="entry name" value="ABC_transp_unknown"/>
</dbReference>
<dbReference type="GO" id="GO:0140359">
    <property type="term" value="F:ABC-type transporter activity"/>
    <property type="evidence" value="ECO:0007669"/>
    <property type="project" value="InterPro"/>
</dbReference>
<dbReference type="InterPro" id="IPR055396">
    <property type="entry name" value="DUF7088"/>
</dbReference>
<keyword evidence="10" id="KW-1185">Reference proteome</keyword>
<dbReference type="Proteomes" id="UP000235005">
    <property type="component" value="Unassembled WGS sequence"/>
</dbReference>
<feature type="transmembrane region" description="Helical" evidence="6">
    <location>
        <begin position="160"/>
        <end position="181"/>
    </location>
</feature>
<dbReference type="InterPro" id="IPR051449">
    <property type="entry name" value="ABC-2_transporter_component"/>
</dbReference>
<feature type="transmembrane region" description="Helical" evidence="6">
    <location>
        <begin position="904"/>
        <end position="924"/>
    </location>
</feature>
<evidence type="ECO:0000256" key="2">
    <source>
        <dbReference type="ARBA" id="ARBA00022475"/>
    </source>
</evidence>
<evidence type="ECO:0000256" key="6">
    <source>
        <dbReference type="SAM" id="Phobius"/>
    </source>
</evidence>
<evidence type="ECO:0000259" key="7">
    <source>
        <dbReference type="Pfam" id="PF09822"/>
    </source>
</evidence>
<protein>
    <submittedName>
        <fullName evidence="9">ABC transporter permease</fullName>
    </submittedName>
</protein>
<sequence>MATSRIAQKELGLFFASPVAWLFLGGFASVCLFVVFWAESFFARNIADVRPLFQWMPLLLIFLCSALTMRMWSEERRSGTLEHVLVQPCPLWRFVLGKFMACLLLLLLALVTTLPLPITVALIADLDWGPVWAGYLASLLLGGTYLSIGLFVSSRTDNSIVSLLGSVALCGLLYMVGSSLFTEFFDSRSADQLRQLGSGSRFDSITRGVIDFRDLFYYLTLVIAFLGLNVYTLEKEGWARFASTPRQRHWRIFIFLLLSNLVLANLWVERINSLRWDVTEGRIYSLSNASRQLVGQLQEPLLIRGYFSARNHPLLAPLEPQLKDLVLEYAEAAGGNVRVEFVDPLEQPEIEREAKDRYGIEPTPFQVADRYQSSLVNAYFTVLVQYGSEHQVLPFNDMIEVRNAANGQVEVQLRNPEFDITRAIRDVLYNYRAGGDLFAGIEQPVELIAYTSDDALLPDALLAYRDSIEAQLQLAVDASDGKFSFRFLRPEAGDGALARMIEDEWGFSPMTYALDAEQEFYFYLTLADANQVVQLPTTNFDPGQFRKALDSGLRRFASNFTRSVALSAPQVNPQLEQYNMGGAGFATLEKAITRDYSVLRENLEDGEISPEADILAVVAPGRLSTTAIYAIDQFLMRGGTVILATSPYTVEPDQGGLALRDRDTGELPAWLEHHGIRIGKGLIMDKRHGRFPAPVKRDSGAYQFRDVRIVDYPYFLDIRAQGLARHPLVGNLPQLTMAWASPLEVERNDGRRVSQLLWSSPNAWLSEDRAVTPQDGQAWEEPATTQRYLLAASINGRFRSFFQSPPMALQNTDGANRSGVNTLVKRSPEAARIIVFSSNDFLSDRVLGAQVRASGTQYLGPIELFNNTLDWALQDEQLLEIRSRGHFNRTLPPMAQNVRVALELVNYAAAFAWLLALGFANWLLSRRRRARYMRELGL</sequence>
<keyword evidence="5 6" id="KW-0472">Membrane</keyword>
<keyword evidence="3 6" id="KW-0812">Transmembrane</keyword>
<keyword evidence="2" id="KW-1003">Cell membrane</keyword>
<keyword evidence="4 6" id="KW-1133">Transmembrane helix</keyword>
<dbReference type="PANTHER" id="PTHR30294">
    <property type="entry name" value="MEMBRANE COMPONENT OF ABC TRANSPORTER YHHJ-RELATED"/>
    <property type="match status" value="1"/>
</dbReference>
<evidence type="ECO:0000256" key="5">
    <source>
        <dbReference type="ARBA" id="ARBA00023136"/>
    </source>
</evidence>
<dbReference type="PANTHER" id="PTHR30294:SF29">
    <property type="entry name" value="MULTIDRUG ABC TRANSPORTER PERMEASE YBHS-RELATED"/>
    <property type="match status" value="1"/>
</dbReference>
<evidence type="ECO:0000256" key="1">
    <source>
        <dbReference type="ARBA" id="ARBA00004651"/>
    </source>
</evidence>
<feature type="transmembrane region" description="Helical" evidence="6">
    <location>
        <begin position="12"/>
        <end position="37"/>
    </location>
</feature>
<evidence type="ECO:0000259" key="8">
    <source>
        <dbReference type="Pfam" id="PF23357"/>
    </source>
</evidence>